<comment type="subunit">
    <text evidence="1">Interacts transiently with the RNA polymerase catalytic core formed by RpoA, RpoB, RpoC and RpoZ (2 alpha, 1 beta, 1 beta' and 1 omega subunit) to form the RNA polymerase holoenzyme that can initiate transcription.</text>
</comment>
<dbReference type="PANTHER" id="PTHR30173">
    <property type="entry name" value="SIGMA 19 FACTOR"/>
    <property type="match status" value="1"/>
</dbReference>
<dbReference type="InterPro" id="IPR013325">
    <property type="entry name" value="RNA_pol_sigma_r2"/>
</dbReference>
<dbReference type="NCBIfam" id="TIGR02957">
    <property type="entry name" value="SigX4"/>
    <property type="match status" value="1"/>
</dbReference>
<dbReference type="EMBL" id="CP051774">
    <property type="protein sequence ID" value="QJE98667.1"/>
    <property type="molecule type" value="Genomic_DNA"/>
</dbReference>
<proteinExistence type="predicted"/>
<gene>
    <name evidence="4" type="ORF">HHL09_23745</name>
</gene>
<dbReference type="GO" id="GO:0016987">
    <property type="term" value="F:sigma factor activity"/>
    <property type="evidence" value="ECO:0007669"/>
    <property type="project" value="InterPro"/>
</dbReference>
<evidence type="ECO:0000313" key="4">
    <source>
        <dbReference type="EMBL" id="QJE98667.1"/>
    </source>
</evidence>
<dbReference type="NCBIfam" id="TIGR02937">
    <property type="entry name" value="sigma70-ECF"/>
    <property type="match status" value="1"/>
</dbReference>
<dbReference type="Pfam" id="PF04542">
    <property type="entry name" value="Sigma70_r2"/>
    <property type="match status" value="1"/>
</dbReference>
<dbReference type="AlphaFoldDB" id="A0A858RNR9"/>
<evidence type="ECO:0000259" key="3">
    <source>
        <dbReference type="Pfam" id="PF08281"/>
    </source>
</evidence>
<dbReference type="KEGG" id="luo:HHL09_23745"/>
<dbReference type="InterPro" id="IPR036388">
    <property type="entry name" value="WH-like_DNA-bd_sf"/>
</dbReference>
<accession>A0A858RNR9</accession>
<sequence>MLETFNSHRQTIFGIAYRMLGRVSEAQDMVQEVWLRWQKQDEAAITSPKAWLVSTMTRLCIDQLRSARRAREDYYGIWLPEPLMASSTPGPDEAAELADSLTMAFMVMLESLEPLERAIFLLREVFSYDYPDIAAIVGKSEVNCRQIVSRAKAHLRAEKKAPPPPSEQAQRLVEQFLAAAETGEVKQLLALLAEDAVVYSDGGGKVRAAGRPIISSDHVSRFFIGIWPRLPADTEWHPALINERNGFLMRTKGEVYGACSFETEGDKIRNIYMVLNPEKLRHLDPGPN</sequence>
<dbReference type="InterPro" id="IPR013324">
    <property type="entry name" value="RNA_pol_sigma_r3/r4-like"/>
</dbReference>
<evidence type="ECO:0000313" key="5">
    <source>
        <dbReference type="Proteomes" id="UP000501812"/>
    </source>
</evidence>
<dbReference type="RefSeq" id="WP_169457154.1">
    <property type="nucleotide sequence ID" value="NZ_CP051774.1"/>
</dbReference>
<dbReference type="InterPro" id="IPR032710">
    <property type="entry name" value="NTF2-like_dom_sf"/>
</dbReference>
<evidence type="ECO:0000256" key="1">
    <source>
        <dbReference type="ARBA" id="ARBA00011344"/>
    </source>
</evidence>
<evidence type="ECO:0000259" key="2">
    <source>
        <dbReference type="Pfam" id="PF04542"/>
    </source>
</evidence>
<keyword evidence="5" id="KW-1185">Reference proteome</keyword>
<dbReference type="InterPro" id="IPR013249">
    <property type="entry name" value="RNA_pol_sigma70_r4_t2"/>
</dbReference>
<dbReference type="NCBIfam" id="NF007214">
    <property type="entry name" value="PRK09636.1"/>
    <property type="match status" value="1"/>
</dbReference>
<dbReference type="SUPFAM" id="SSF88659">
    <property type="entry name" value="Sigma3 and sigma4 domains of RNA polymerase sigma factors"/>
    <property type="match status" value="1"/>
</dbReference>
<dbReference type="InterPro" id="IPR007627">
    <property type="entry name" value="RNA_pol_sigma70_r2"/>
</dbReference>
<organism evidence="4 5">
    <name type="scientific">Luteolibacter luteus</name>
    <dbReference type="NCBI Taxonomy" id="2728835"/>
    <lineage>
        <taxon>Bacteria</taxon>
        <taxon>Pseudomonadati</taxon>
        <taxon>Verrucomicrobiota</taxon>
        <taxon>Verrucomicrobiia</taxon>
        <taxon>Verrucomicrobiales</taxon>
        <taxon>Verrucomicrobiaceae</taxon>
        <taxon>Luteolibacter</taxon>
    </lineage>
</organism>
<name>A0A858RNR9_9BACT</name>
<dbReference type="PANTHER" id="PTHR30173:SF36">
    <property type="entry name" value="ECF RNA POLYMERASE SIGMA FACTOR SIGJ"/>
    <property type="match status" value="1"/>
</dbReference>
<dbReference type="GO" id="GO:0003677">
    <property type="term" value="F:DNA binding"/>
    <property type="evidence" value="ECO:0007669"/>
    <property type="project" value="InterPro"/>
</dbReference>
<dbReference type="Gene3D" id="1.10.1740.10">
    <property type="match status" value="1"/>
</dbReference>
<feature type="domain" description="RNA polymerase sigma factor 70 region 4 type 2" evidence="3">
    <location>
        <begin position="103"/>
        <end position="155"/>
    </location>
</feature>
<dbReference type="SUPFAM" id="SSF88946">
    <property type="entry name" value="Sigma2 domain of RNA polymerase sigma factors"/>
    <property type="match status" value="1"/>
</dbReference>
<protein>
    <submittedName>
        <fullName evidence="4">RNA polymerase sigma-70 factor</fullName>
    </submittedName>
</protein>
<dbReference type="InterPro" id="IPR014303">
    <property type="entry name" value="RNA_pol_sigma-70_ECF"/>
</dbReference>
<dbReference type="Pfam" id="PF08281">
    <property type="entry name" value="Sigma70_r4_2"/>
    <property type="match status" value="1"/>
</dbReference>
<dbReference type="InterPro" id="IPR052704">
    <property type="entry name" value="ECF_Sigma-70_Domain"/>
</dbReference>
<feature type="domain" description="RNA polymerase sigma-70 region 2" evidence="2">
    <location>
        <begin position="5"/>
        <end position="69"/>
    </location>
</feature>
<dbReference type="SUPFAM" id="SSF54427">
    <property type="entry name" value="NTF2-like"/>
    <property type="match status" value="1"/>
</dbReference>
<reference evidence="4 5" key="1">
    <citation type="submission" date="2020-04" db="EMBL/GenBank/DDBJ databases">
        <title>Luteolibacter sp. G-1-1-1 isolated from soil.</title>
        <authorList>
            <person name="Dahal R.H."/>
        </authorList>
    </citation>
    <scope>NUCLEOTIDE SEQUENCE [LARGE SCALE GENOMIC DNA]</scope>
    <source>
        <strain evidence="4 5">G-1-1-1</strain>
    </source>
</reference>
<dbReference type="Proteomes" id="UP000501812">
    <property type="component" value="Chromosome"/>
</dbReference>
<dbReference type="InterPro" id="IPR014284">
    <property type="entry name" value="RNA_pol_sigma-70_dom"/>
</dbReference>
<dbReference type="Gene3D" id="1.10.10.10">
    <property type="entry name" value="Winged helix-like DNA-binding domain superfamily/Winged helix DNA-binding domain"/>
    <property type="match status" value="1"/>
</dbReference>
<dbReference type="Gene3D" id="3.10.450.50">
    <property type="match status" value="1"/>
</dbReference>
<dbReference type="GO" id="GO:0006352">
    <property type="term" value="P:DNA-templated transcription initiation"/>
    <property type="evidence" value="ECO:0007669"/>
    <property type="project" value="InterPro"/>
</dbReference>